<dbReference type="PANTHER" id="PTHR30572">
    <property type="entry name" value="MEMBRANE COMPONENT OF TRANSPORTER-RELATED"/>
    <property type="match status" value="1"/>
</dbReference>
<feature type="transmembrane region" description="Helical" evidence="10">
    <location>
        <begin position="6"/>
        <end position="27"/>
    </location>
</feature>
<feature type="transmembrane region" description="Helical" evidence="10">
    <location>
        <begin position="190"/>
        <end position="212"/>
    </location>
</feature>
<protein>
    <submittedName>
        <fullName evidence="12">FtsX-like permease family protein</fullName>
    </submittedName>
</protein>
<dbReference type="SMART" id="SM00342">
    <property type="entry name" value="HTH_ARAC"/>
    <property type="match status" value="1"/>
</dbReference>
<dbReference type="EMBL" id="CP042437">
    <property type="protein sequence ID" value="QEC75426.1"/>
    <property type="molecule type" value="Genomic_DNA"/>
</dbReference>
<comment type="subcellular location">
    <subcellularLocation>
        <location evidence="1">Cell membrane</location>
        <topology evidence="1">Multi-pass membrane protein</topology>
    </subcellularLocation>
</comment>
<feature type="transmembrane region" description="Helical" evidence="10">
    <location>
        <begin position="759"/>
        <end position="782"/>
    </location>
</feature>
<feature type="compositionally biased region" description="Basic and acidic residues" evidence="9">
    <location>
        <begin position="367"/>
        <end position="377"/>
    </location>
</feature>
<feature type="transmembrane region" description="Helical" evidence="10">
    <location>
        <begin position="1152"/>
        <end position="1172"/>
    </location>
</feature>
<name>A0A5B8VYA5_9SPHI</name>
<dbReference type="InterPro" id="IPR018062">
    <property type="entry name" value="HTH_AraC-typ_CS"/>
</dbReference>
<dbReference type="KEGG" id="mgk:FSB76_05505"/>
<evidence type="ECO:0000256" key="8">
    <source>
        <dbReference type="ARBA" id="ARBA00023163"/>
    </source>
</evidence>
<dbReference type="OrthoDB" id="1451596at2"/>
<feature type="transmembrane region" description="Helical" evidence="10">
    <location>
        <begin position="853"/>
        <end position="872"/>
    </location>
</feature>
<accession>A0A5B8VYA5</accession>
<keyword evidence="5" id="KW-0805">Transcription regulation</keyword>
<keyword evidence="13" id="KW-1185">Reference proteome</keyword>
<keyword evidence="4 10" id="KW-1133">Transmembrane helix</keyword>
<dbReference type="Pfam" id="PF02687">
    <property type="entry name" value="FtsX"/>
    <property type="match status" value="2"/>
</dbReference>
<feature type="transmembrane region" description="Helical" evidence="10">
    <location>
        <begin position="1184"/>
        <end position="1209"/>
    </location>
</feature>
<dbReference type="InterPro" id="IPR050250">
    <property type="entry name" value="Macrolide_Exporter_MacB"/>
</dbReference>
<feature type="transmembrane region" description="Helical" evidence="10">
    <location>
        <begin position="103"/>
        <end position="120"/>
    </location>
</feature>
<dbReference type="SUPFAM" id="SSF46689">
    <property type="entry name" value="Homeodomain-like"/>
    <property type="match status" value="1"/>
</dbReference>
<dbReference type="GO" id="GO:0003700">
    <property type="term" value="F:DNA-binding transcription factor activity"/>
    <property type="evidence" value="ECO:0007669"/>
    <property type="project" value="InterPro"/>
</dbReference>
<dbReference type="InterPro" id="IPR009057">
    <property type="entry name" value="Homeodomain-like_sf"/>
</dbReference>
<dbReference type="PROSITE" id="PS01124">
    <property type="entry name" value="HTH_ARAC_FAMILY_2"/>
    <property type="match status" value="1"/>
</dbReference>
<dbReference type="PROSITE" id="PS00041">
    <property type="entry name" value="HTH_ARAC_FAMILY_1"/>
    <property type="match status" value="1"/>
</dbReference>
<dbReference type="InterPro" id="IPR018060">
    <property type="entry name" value="HTH_AraC"/>
</dbReference>
<dbReference type="GO" id="GO:0043565">
    <property type="term" value="F:sequence-specific DNA binding"/>
    <property type="evidence" value="ECO:0007669"/>
    <property type="project" value="InterPro"/>
</dbReference>
<feature type="transmembrane region" description="Helical" evidence="10">
    <location>
        <begin position="39"/>
        <end position="59"/>
    </location>
</feature>
<keyword evidence="8" id="KW-0804">Transcription</keyword>
<reference evidence="12 13" key="1">
    <citation type="journal article" date="2013" name="J. Microbiol.">
        <title>Mucilaginibacter ginsenosidivorax sp. nov., with ginsenoside converting activity isolated from sediment.</title>
        <authorList>
            <person name="Kim J.K."/>
            <person name="Choi T.E."/>
            <person name="Liu Q.M."/>
            <person name="Park H.Y."/>
            <person name="Yi T.H."/>
            <person name="Yoon M.H."/>
            <person name="Kim S.C."/>
            <person name="Im W.T."/>
        </authorList>
    </citation>
    <scope>NUCLEOTIDE SEQUENCE [LARGE SCALE GENOMIC DNA]</scope>
    <source>
        <strain evidence="12 13">KHI28</strain>
    </source>
</reference>
<evidence type="ECO:0000256" key="1">
    <source>
        <dbReference type="ARBA" id="ARBA00004651"/>
    </source>
</evidence>
<keyword evidence="2" id="KW-1003">Cell membrane</keyword>
<feature type="transmembrane region" description="Helical" evidence="10">
    <location>
        <begin position="711"/>
        <end position="730"/>
    </location>
</feature>
<gene>
    <name evidence="12" type="ORF">FSB76_05505</name>
</gene>
<feature type="transmembrane region" description="Helical" evidence="10">
    <location>
        <begin position="430"/>
        <end position="451"/>
    </location>
</feature>
<dbReference type="Pfam" id="PF12704">
    <property type="entry name" value="MacB_PCD"/>
    <property type="match status" value="2"/>
</dbReference>
<proteinExistence type="predicted"/>
<evidence type="ECO:0000313" key="13">
    <source>
        <dbReference type="Proteomes" id="UP000321362"/>
    </source>
</evidence>
<evidence type="ECO:0000256" key="10">
    <source>
        <dbReference type="SAM" id="Phobius"/>
    </source>
</evidence>
<dbReference type="RefSeq" id="WP_147052574.1">
    <property type="nucleotide sequence ID" value="NZ_CP042437.1"/>
</dbReference>
<feature type="transmembrane region" description="Helical" evidence="10">
    <location>
        <begin position="802"/>
        <end position="821"/>
    </location>
</feature>
<keyword evidence="3 10" id="KW-0812">Transmembrane</keyword>
<dbReference type="PANTHER" id="PTHR30572:SF18">
    <property type="entry name" value="ABC-TYPE MACROLIDE FAMILY EXPORT SYSTEM PERMEASE COMPONENT 2"/>
    <property type="match status" value="1"/>
</dbReference>
<feature type="transmembrane region" description="Helical" evidence="10">
    <location>
        <begin position="140"/>
        <end position="159"/>
    </location>
</feature>
<evidence type="ECO:0000256" key="5">
    <source>
        <dbReference type="ARBA" id="ARBA00023015"/>
    </source>
</evidence>
<evidence type="ECO:0000256" key="3">
    <source>
        <dbReference type="ARBA" id="ARBA00022692"/>
    </source>
</evidence>
<keyword evidence="6" id="KW-0238">DNA-binding</keyword>
<feature type="transmembrane region" description="Helical" evidence="10">
    <location>
        <begin position="71"/>
        <end position="91"/>
    </location>
</feature>
<evidence type="ECO:0000259" key="11">
    <source>
        <dbReference type="PROSITE" id="PS01124"/>
    </source>
</evidence>
<evidence type="ECO:0000256" key="4">
    <source>
        <dbReference type="ARBA" id="ARBA00022989"/>
    </source>
</evidence>
<feature type="transmembrane region" description="Helical" evidence="10">
    <location>
        <begin position="224"/>
        <end position="241"/>
    </location>
</feature>
<organism evidence="12 13">
    <name type="scientific">Mucilaginibacter ginsenosidivorax</name>
    <dbReference type="NCBI Taxonomy" id="862126"/>
    <lineage>
        <taxon>Bacteria</taxon>
        <taxon>Pseudomonadati</taxon>
        <taxon>Bacteroidota</taxon>
        <taxon>Sphingobacteriia</taxon>
        <taxon>Sphingobacteriales</taxon>
        <taxon>Sphingobacteriaceae</taxon>
        <taxon>Mucilaginibacter</taxon>
    </lineage>
</organism>
<feature type="region of interest" description="Disordered" evidence="9">
    <location>
        <begin position="365"/>
        <end position="387"/>
    </location>
</feature>
<dbReference type="GO" id="GO:0022857">
    <property type="term" value="F:transmembrane transporter activity"/>
    <property type="evidence" value="ECO:0007669"/>
    <property type="project" value="TreeGrafter"/>
</dbReference>
<dbReference type="Proteomes" id="UP000321362">
    <property type="component" value="Chromosome"/>
</dbReference>
<feature type="domain" description="HTH araC/xylS-type" evidence="11">
    <location>
        <begin position="264"/>
        <end position="372"/>
    </location>
</feature>
<evidence type="ECO:0000313" key="12">
    <source>
        <dbReference type="EMBL" id="QEC75426.1"/>
    </source>
</evidence>
<evidence type="ECO:0000256" key="9">
    <source>
        <dbReference type="SAM" id="MobiDB-lite"/>
    </source>
</evidence>
<dbReference type="Gene3D" id="1.10.10.60">
    <property type="entry name" value="Homeodomain-like"/>
    <property type="match status" value="2"/>
</dbReference>
<evidence type="ECO:0000256" key="6">
    <source>
        <dbReference type="ARBA" id="ARBA00023125"/>
    </source>
</evidence>
<dbReference type="InterPro" id="IPR003838">
    <property type="entry name" value="ABC3_permease_C"/>
</dbReference>
<evidence type="ECO:0000256" key="2">
    <source>
        <dbReference type="ARBA" id="ARBA00022475"/>
    </source>
</evidence>
<feature type="transmembrane region" description="Helical" evidence="10">
    <location>
        <begin position="1099"/>
        <end position="1125"/>
    </location>
</feature>
<dbReference type="Pfam" id="PF12833">
    <property type="entry name" value="HTH_18"/>
    <property type="match status" value="1"/>
</dbReference>
<evidence type="ECO:0000256" key="7">
    <source>
        <dbReference type="ARBA" id="ARBA00023136"/>
    </source>
</evidence>
<sequence>MNPYTFHISLFDLVFLGAIFIGLTFSLQLGLAKGVNRAANQFIGLALATTVLWMAWVLGVDIRLDSYIPRWSWLPLQFSMAPGPLIYFYVLKITRPEYQFRRKDLLHFSPCLLQLSVWILEVRESIHTAAPAYDTLIFRQLNQVLDIAAFISVSLYLYLSFRLIERFYQQLEFNTVNDRYRYQLRWLHRLLSFFGLLWLLWMPYIAIDYFYYHHQLGIHAYYPLYSLLAVMVIWLAAVAFFRQETSVPAETPALFTPPLPAEMKQRATWLKKAVQTGLYYQDPELSLSSLAEKLGLGTHELSRIINTALKKSFNDFIGEYRVAAVVQKMQDTAYDHITLLGIAFESGFNSKTTFNRTFKQITGKSPAEYKNHQKKEGPSYNSGRSPRSATVISFRETTPMWSPHKLNRNYMFKNYFKIAWRNLTRNKSYAAINIIGMAVGIAVCLVIFIIIQYQTSFDGFHAKKDRTYRVLTEYHHAESANITYGKDVPFPMPLGLKTAFPQIELAPVFASQNDQLITLDNNGNTDQVFKEQRGVFYTDPSFFKIFDFPLLAGSYASLKDPNNVLLTKEVAEKYFGDWKTAIGKTIKLQGGGYIFEHGTDVLKVSGILATIPANTDFQLKLVVAFGTGFTGSYLEKSTDWLNTIPDFGCYVLLPPNTSVENFNQQLRAYSQKVQSPANKDSHIIQPISAVHYDTQVGNYSNKTISHQLLNVLWLIAAFILLIACVNFINLSTAQAVNRAKEVGVRKVLGSSEGQLQTQFIIETFLIVAGAVLIAAVFTILALPYVGGLLELSLSFNIFNNPAIILFLVTVTIVVTALAGFYPSIVLSRFNPVNALKSKLTASPANGISLRRGLVVFQFIIAQALIIGTLVIVKQMNYFMDQPLGFDKDAIVNVPFRVDSLRISRLDYLKQQLLSVNGVQAVSYSSNTPVEDANDTWSSMRFNHALKETDFKAITKFADEGYIPTYKLTLIAGRNLQPSNITKEFLVNESLLKSLGIKKPEDILNKEISIWGDQIKCTVVGVLKDFNDRSFRHDLAPLLVTTNVTMYNQVGVKLATKNIAATLQSVKQILGKTFPDFVYEYKFLDDKIAGFYKQENQLSALYQIFAAIAIFLSCLGLYGLASFMAVQRIKEVGIRKVLGATAGSIVYLFSKEFIMLITIAFAIAAPIAWYYMHQWLQAYAYRIDISWWLFAIGGLAAITIALVTISFQAVKAAKANPVKSLRSE</sequence>
<dbReference type="InterPro" id="IPR025857">
    <property type="entry name" value="MacB_PCD"/>
</dbReference>
<dbReference type="AlphaFoldDB" id="A0A5B8VYA5"/>
<dbReference type="GO" id="GO:0005886">
    <property type="term" value="C:plasma membrane"/>
    <property type="evidence" value="ECO:0007669"/>
    <property type="project" value="UniProtKB-SubCell"/>
</dbReference>
<keyword evidence="7 10" id="KW-0472">Membrane</keyword>